<sequence>MNPCRHLTLALGLLISQRAFVGSHPTGFPDKADIKSAAYTITDPNWLKMVLSMICIKRDNRAAEIDPYIYYNDTCLTGNTMGRFWGHLGASPELAALPPYTQTVPRSGLSIGFMDLYEAQNGGNLQPPGPERNTFVIASTQIGYPDKPRCLTWQNKQGGNQPDMELVDQHNIGFGETFNGESLSLWTGRVVLEECSYINNTTLPLDFSKISDNQKFWVVKERLDDFPETAVTSVRRRIMPRLPGVGDPWTMCMNHFGIFDSWELGEKPDYYEDLTKDTNERTSIGWGCSPQRWTLVGTTLAAPEDRNYLYSLQGKAR</sequence>
<name>A0AAN8RXL3_9PEZI</name>
<dbReference type="AlphaFoldDB" id="A0AAN8RXL3"/>
<proteinExistence type="predicted"/>
<organism evidence="2 3">
    <name type="scientific">Arthrobotrys conoides</name>
    <dbReference type="NCBI Taxonomy" id="74498"/>
    <lineage>
        <taxon>Eukaryota</taxon>
        <taxon>Fungi</taxon>
        <taxon>Dikarya</taxon>
        <taxon>Ascomycota</taxon>
        <taxon>Pezizomycotina</taxon>
        <taxon>Orbiliomycetes</taxon>
        <taxon>Orbiliales</taxon>
        <taxon>Orbiliaceae</taxon>
        <taxon>Arthrobotrys</taxon>
    </lineage>
</organism>
<evidence type="ECO:0000313" key="2">
    <source>
        <dbReference type="EMBL" id="KAK6513012.1"/>
    </source>
</evidence>
<feature type="chain" id="PRO_5042832298" evidence="1">
    <location>
        <begin position="24"/>
        <end position="317"/>
    </location>
</feature>
<comment type="caution">
    <text evidence="2">The sequence shown here is derived from an EMBL/GenBank/DDBJ whole genome shotgun (WGS) entry which is preliminary data.</text>
</comment>
<evidence type="ECO:0000313" key="3">
    <source>
        <dbReference type="Proteomes" id="UP001307849"/>
    </source>
</evidence>
<dbReference type="EMBL" id="JAVHJM010000006">
    <property type="protein sequence ID" value="KAK6513012.1"/>
    <property type="molecule type" value="Genomic_DNA"/>
</dbReference>
<dbReference type="Proteomes" id="UP001307849">
    <property type="component" value="Unassembled WGS sequence"/>
</dbReference>
<gene>
    <name evidence="2" type="ORF">TWF506_009174</name>
</gene>
<protein>
    <submittedName>
        <fullName evidence="2">Uncharacterized protein</fullName>
    </submittedName>
</protein>
<feature type="signal peptide" evidence="1">
    <location>
        <begin position="1"/>
        <end position="23"/>
    </location>
</feature>
<accession>A0AAN8RXL3</accession>
<evidence type="ECO:0000256" key="1">
    <source>
        <dbReference type="SAM" id="SignalP"/>
    </source>
</evidence>
<keyword evidence="1" id="KW-0732">Signal</keyword>
<keyword evidence="3" id="KW-1185">Reference proteome</keyword>
<reference evidence="2 3" key="1">
    <citation type="submission" date="2019-10" db="EMBL/GenBank/DDBJ databases">
        <authorList>
            <person name="Palmer J.M."/>
        </authorList>
    </citation>
    <scope>NUCLEOTIDE SEQUENCE [LARGE SCALE GENOMIC DNA]</scope>
    <source>
        <strain evidence="2 3">TWF506</strain>
    </source>
</reference>